<feature type="compositionally biased region" description="Basic and acidic residues" evidence="1">
    <location>
        <begin position="861"/>
        <end position="881"/>
    </location>
</feature>
<dbReference type="InterPro" id="IPR031440">
    <property type="entry name" value="DUF4670"/>
</dbReference>
<dbReference type="EMBL" id="JH816091">
    <property type="protein sequence ID" value="EKC27883.1"/>
    <property type="molecule type" value="Genomic_DNA"/>
</dbReference>
<name>K1Q1T5_MAGGI</name>
<organism evidence="2">
    <name type="scientific">Magallana gigas</name>
    <name type="common">Pacific oyster</name>
    <name type="synonym">Crassostrea gigas</name>
    <dbReference type="NCBI Taxonomy" id="29159"/>
    <lineage>
        <taxon>Eukaryota</taxon>
        <taxon>Metazoa</taxon>
        <taxon>Spiralia</taxon>
        <taxon>Lophotrochozoa</taxon>
        <taxon>Mollusca</taxon>
        <taxon>Bivalvia</taxon>
        <taxon>Autobranchia</taxon>
        <taxon>Pteriomorphia</taxon>
        <taxon>Ostreida</taxon>
        <taxon>Ostreoidea</taxon>
        <taxon>Ostreidae</taxon>
        <taxon>Magallana</taxon>
    </lineage>
</organism>
<feature type="compositionally biased region" description="Basic and acidic residues" evidence="1">
    <location>
        <begin position="1285"/>
        <end position="1296"/>
    </location>
</feature>
<feature type="compositionally biased region" description="Acidic residues" evidence="1">
    <location>
        <begin position="615"/>
        <end position="629"/>
    </location>
</feature>
<feature type="region of interest" description="Disordered" evidence="1">
    <location>
        <begin position="1189"/>
        <end position="1247"/>
    </location>
</feature>
<dbReference type="CDD" id="cd22249">
    <property type="entry name" value="UDM1_RNF168_RNF169-like"/>
    <property type="match status" value="1"/>
</dbReference>
<proteinExistence type="predicted"/>
<feature type="compositionally biased region" description="Basic and acidic residues" evidence="1">
    <location>
        <begin position="831"/>
        <end position="845"/>
    </location>
</feature>
<protein>
    <recommendedName>
        <fullName evidence="3">Reticulocyte-binding protein 2-like protein a</fullName>
    </recommendedName>
</protein>
<feature type="compositionally biased region" description="Basic and acidic residues" evidence="1">
    <location>
        <begin position="1195"/>
        <end position="1247"/>
    </location>
</feature>
<evidence type="ECO:0000313" key="2">
    <source>
        <dbReference type="EMBL" id="EKC27883.1"/>
    </source>
</evidence>
<feature type="region of interest" description="Disordered" evidence="1">
    <location>
        <begin position="56"/>
        <end position="90"/>
    </location>
</feature>
<evidence type="ECO:0008006" key="3">
    <source>
        <dbReference type="Google" id="ProtNLM"/>
    </source>
</evidence>
<gene>
    <name evidence="2" type="ORF">CGI_10022667</name>
</gene>
<feature type="compositionally biased region" description="Polar residues" evidence="1">
    <location>
        <begin position="257"/>
        <end position="289"/>
    </location>
</feature>
<dbReference type="InParanoid" id="K1Q1T5"/>
<feature type="compositionally biased region" description="Basic and acidic residues" evidence="1">
    <location>
        <begin position="1097"/>
        <end position="1107"/>
    </location>
</feature>
<feature type="compositionally biased region" description="Basic and acidic residues" evidence="1">
    <location>
        <begin position="1261"/>
        <end position="1276"/>
    </location>
</feature>
<feature type="compositionally biased region" description="Basic and acidic residues" evidence="1">
    <location>
        <begin position="1057"/>
        <end position="1081"/>
    </location>
</feature>
<accession>K1Q1T5</accession>
<dbReference type="PANTHER" id="PTHR21937:SF6">
    <property type="entry name" value="CCDC66 DOMAIN-CONTAINING PROTEIN"/>
    <property type="match status" value="1"/>
</dbReference>
<dbReference type="HOGENOM" id="CLU_250751_0_0_1"/>
<feature type="compositionally biased region" description="Acidic residues" evidence="1">
    <location>
        <begin position="588"/>
        <end position="598"/>
    </location>
</feature>
<dbReference type="PANTHER" id="PTHR21937">
    <property type="entry name" value="CCDC66 DOMAIN-CONTAINING PROTEIN"/>
    <property type="match status" value="1"/>
</dbReference>
<feature type="region of interest" description="Disordered" evidence="1">
    <location>
        <begin position="1261"/>
        <end position="1296"/>
    </location>
</feature>
<feature type="compositionally biased region" description="Basic and acidic residues" evidence="1">
    <location>
        <begin position="782"/>
        <end position="800"/>
    </location>
</feature>
<feature type="region of interest" description="Disordered" evidence="1">
    <location>
        <begin position="257"/>
        <end position="293"/>
    </location>
</feature>
<feature type="region of interest" description="Disordered" evidence="1">
    <location>
        <begin position="1057"/>
        <end position="1107"/>
    </location>
</feature>
<feature type="region of interest" description="Disordered" evidence="1">
    <location>
        <begin position="1143"/>
        <end position="1163"/>
    </location>
</feature>
<feature type="region of interest" description="Disordered" evidence="1">
    <location>
        <begin position="578"/>
        <end position="960"/>
    </location>
</feature>
<feature type="region of interest" description="Disordered" evidence="1">
    <location>
        <begin position="408"/>
        <end position="438"/>
    </location>
</feature>
<feature type="compositionally biased region" description="Polar residues" evidence="1">
    <location>
        <begin position="331"/>
        <end position="340"/>
    </location>
</feature>
<evidence type="ECO:0000256" key="1">
    <source>
        <dbReference type="SAM" id="MobiDB-lite"/>
    </source>
</evidence>
<reference evidence="2" key="1">
    <citation type="journal article" date="2012" name="Nature">
        <title>The oyster genome reveals stress adaptation and complexity of shell formation.</title>
        <authorList>
            <person name="Zhang G."/>
            <person name="Fang X."/>
            <person name="Guo X."/>
            <person name="Li L."/>
            <person name="Luo R."/>
            <person name="Xu F."/>
            <person name="Yang P."/>
            <person name="Zhang L."/>
            <person name="Wang X."/>
            <person name="Qi H."/>
            <person name="Xiong Z."/>
            <person name="Que H."/>
            <person name="Xie Y."/>
            <person name="Holland P.W."/>
            <person name="Paps J."/>
            <person name="Zhu Y."/>
            <person name="Wu F."/>
            <person name="Chen Y."/>
            <person name="Wang J."/>
            <person name="Peng C."/>
            <person name="Meng J."/>
            <person name="Yang L."/>
            <person name="Liu J."/>
            <person name="Wen B."/>
            <person name="Zhang N."/>
            <person name="Huang Z."/>
            <person name="Zhu Q."/>
            <person name="Feng Y."/>
            <person name="Mount A."/>
            <person name="Hedgecock D."/>
            <person name="Xu Z."/>
            <person name="Liu Y."/>
            <person name="Domazet-Loso T."/>
            <person name="Du Y."/>
            <person name="Sun X."/>
            <person name="Zhang S."/>
            <person name="Liu B."/>
            <person name="Cheng P."/>
            <person name="Jiang X."/>
            <person name="Li J."/>
            <person name="Fan D."/>
            <person name="Wang W."/>
            <person name="Fu W."/>
            <person name="Wang T."/>
            <person name="Wang B."/>
            <person name="Zhang J."/>
            <person name="Peng Z."/>
            <person name="Li Y."/>
            <person name="Li N."/>
            <person name="Wang J."/>
            <person name="Chen M."/>
            <person name="He Y."/>
            <person name="Tan F."/>
            <person name="Song X."/>
            <person name="Zheng Q."/>
            <person name="Huang R."/>
            <person name="Yang H."/>
            <person name="Du X."/>
            <person name="Chen L."/>
            <person name="Yang M."/>
            <person name="Gaffney P.M."/>
            <person name="Wang S."/>
            <person name="Luo L."/>
            <person name="She Z."/>
            <person name="Ming Y."/>
            <person name="Huang W."/>
            <person name="Zhang S."/>
            <person name="Huang B."/>
            <person name="Zhang Y."/>
            <person name="Qu T."/>
            <person name="Ni P."/>
            <person name="Miao G."/>
            <person name="Wang J."/>
            <person name="Wang Q."/>
            <person name="Steinberg C.E."/>
            <person name="Wang H."/>
            <person name="Li N."/>
            <person name="Qian L."/>
            <person name="Zhang G."/>
            <person name="Li Y."/>
            <person name="Yang H."/>
            <person name="Liu X."/>
            <person name="Wang J."/>
            <person name="Yin Y."/>
            <person name="Wang J."/>
        </authorList>
    </citation>
    <scope>NUCLEOTIDE SEQUENCE [LARGE SCALE GENOMIC DNA]</scope>
    <source>
        <strain evidence="2">05x7-T-G4-1.051#20</strain>
    </source>
</reference>
<sequence length="1461" mass="164306">MLSPLTRGYGSWDGMHYDPYSDHAAEEKLPFINEQEPHRHGITVGHMSRCSTSLSFKSGMAPPATPISRSEKLQRETTHNRLSRETTSVDHSSKYDLPKTYLTKKGALMLFTAPKDDQELDESYGSPKVVKTHRVKKLLDSSLKIGSLDRLAMSILQYGDEEEYDKENASISDEKKKMFIKILRKEENQRELDTRSQPGCDLNSYLRDLKFRASYRANMSGDTNIPRSREAMELRAILQGLQDNRWPIVYNTESGTFENRSSFGDQFTRPVSQQSTRTQASQGSGSTTPRSILSASKLRASLKSYSTYMGRPASDDTVKEIKSSLPRVSIRRSSAPSIGSRSADLISPGRGKQRVHSSITGGSIVEEDEEGLPLYYDPLSGMEGSSIAYTDSTDLGPHMYTFDLASGESSHFDMDSQGDGPKPPGDGSVDVAEDTNEQSDDVEVLIVEGQGSTDLASEPQSSSNQFQLVVEDQNTNTCDKSAQYELDVDSLNNSGVGIGAIPSIRIGEGVSTNNIVDMSSALSSQPDPCSESEKFDAETSTTLSEDLIEPPGVNKVDIKPISGVIPEEENVDVGFVGEGVHIPRGGDEGDELDWEERGEEAAGTEVDLARYGVIGEEDMGEGDEIDEGTEGNKTSPKVGDVHDTSLSLSPARLTKSPTSLKDQGSPERRASVARTESRASLKSQSPNLSKSQSPVLRKTSISQSNKKSPSPVQKTVSPMQTPQKTVVNEISKQIPSPEIRGKNTPPSVTITKKLSSQNLPNVTNDADTPDTQKTNKMPVGPSDKDNSLQGPKDIKHEGPKDGLSLAPASSPVPKELDAPDTQKAQAMDEGAPEKELKAVTDKSEKEDDDKEASPDLSISPVEDKDKKKQLQTNEDKEKPKGLDGTGGADPSISTKVEAPAPPKLVDQMPVIPDYLKPKPQKTPKTKEKKARKQPAPKTKKDVTKAMSVASIQPEADTASKAESVAKVWDHQKVEIPPEKDELVIPDHMKEAFDRDTEQSRAALEQQMKQMASIVDDTLNHTIDENYLETGLTEEELLEAKMAVEEKLLVAQAKIEEMEKTGTIEDSKNSDGKEKAVTVKEGKGKKKGGKGNSAAKDSSAKRQAKVEKDLQAQKILKKEQKRIEEKKKLEEKRILDDEIMARQELVEEHEQRTRDKELKRGKAAKKVESKLGIGTELKLEMERLRREEMEMQEAVDEVHQYLAESRKRQREERDQRRKADQERRRDLAREKFEQDKKKREEESKKVMEELDRIHDLEMRKQKKLEEEMKREEEERIALEQAEEEEKERVQAEEDQERRVREIEVQMEEEEMQRLYNQEQEISRQRILLEMEREKMAEEEENKRQELLAEQMKYEEIKRKQEEEELRVLDEQRRRLQELKDMEEAAKLKLQQDLEERRAKALARREENLENRANMDKLKHSQGITKSWVFSYFVRWPLESYMVPMGVDETKKKGFRPRPKTAK</sequence>
<feature type="compositionally biased region" description="Basic and acidic residues" evidence="1">
    <location>
        <begin position="664"/>
        <end position="679"/>
    </location>
</feature>
<feature type="compositionally biased region" description="Polar residues" evidence="1">
    <location>
        <begin position="744"/>
        <end position="775"/>
    </location>
</feature>
<feature type="compositionally biased region" description="Basic residues" evidence="1">
    <location>
        <begin position="918"/>
        <end position="934"/>
    </location>
</feature>
<feature type="region of interest" description="Disordered" evidence="1">
    <location>
        <begin position="325"/>
        <end position="359"/>
    </location>
</feature>
<feature type="compositionally biased region" description="Polar residues" evidence="1">
    <location>
        <begin position="680"/>
        <end position="734"/>
    </location>
</feature>
<feature type="compositionally biased region" description="Basic and acidic residues" evidence="1">
    <location>
        <begin position="69"/>
        <end position="90"/>
    </location>
</feature>